<dbReference type="PANTHER" id="PTHR42711">
    <property type="entry name" value="ABC TRANSPORTER ATP-BINDING PROTEIN"/>
    <property type="match status" value="1"/>
</dbReference>
<dbReference type="GO" id="GO:0005524">
    <property type="term" value="F:ATP binding"/>
    <property type="evidence" value="ECO:0007669"/>
    <property type="project" value="UniProtKB-KW"/>
</dbReference>
<evidence type="ECO:0000256" key="4">
    <source>
        <dbReference type="ARBA" id="ARBA00022741"/>
    </source>
</evidence>
<reference evidence="8 9" key="1">
    <citation type="submission" date="2024-06" db="EMBL/GenBank/DDBJ databases">
        <title>The Natural Products Discovery Center: Release of the First 8490 Sequenced Strains for Exploring Actinobacteria Biosynthetic Diversity.</title>
        <authorList>
            <person name="Kalkreuter E."/>
            <person name="Kautsar S.A."/>
            <person name="Yang D."/>
            <person name="Bader C.D."/>
            <person name="Teijaro C.N."/>
            <person name="Fluegel L."/>
            <person name="Davis C.M."/>
            <person name="Simpson J.R."/>
            <person name="Lauterbach L."/>
            <person name="Steele A.D."/>
            <person name="Gui C."/>
            <person name="Meng S."/>
            <person name="Li G."/>
            <person name="Viehrig K."/>
            <person name="Ye F."/>
            <person name="Su P."/>
            <person name="Kiefer A.F."/>
            <person name="Nichols A."/>
            <person name="Cepeda A.J."/>
            <person name="Yan W."/>
            <person name="Fan B."/>
            <person name="Jiang Y."/>
            <person name="Adhikari A."/>
            <person name="Zheng C.-J."/>
            <person name="Schuster L."/>
            <person name="Cowan T.M."/>
            <person name="Smanski M.J."/>
            <person name="Chevrette M.G."/>
            <person name="De Carvalho L.P.S."/>
            <person name="Shen B."/>
        </authorList>
    </citation>
    <scope>NUCLEOTIDE SEQUENCE [LARGE SCALE GENOMIC DNA]</scope>
    <source>
        <strain evidence="8 9">NPDC000634</strain>
    </source>
</reference>
<dbReference type="InterPro" id="IPR003439">
    <property type="entry name" value="ABC_transporter-like_ATP-bd"/>
</dbReference>
<keyword evidence="5 8" id="KW-0067">ATP-binding</keyword>
<dbReference type="InterPro" id="IPR050763">
    <property type="entry name" value="ABC_transporter_ATP-binding"/>
</dbReference>
<evidence type="ECO:0000313" key="8">
    <source>
        <dbReference type="EMBL" id="MER6979784.1"/>
    </source>
</evidence>
<protein>
    <submittedName>
        <fullName evidence="8">ATP-binding cassette domain-containing protein</fullName>
    </submittedName>
</protein>
<comment type="subcellular location">
    <subcellularLocation>
        <location evidence="1">Cell membrane</location>
        <topology evidence="1">Peripheral membrane protein</topology>
    </subcellularLocation>
</comment>
<evidence type="ECO:0000256" key="3">
    <source>
        <dbReference type="ARBA" id="ARBA00022448"/>
    </source>
</evidence>
<evidence type="ECO:0000256" key="2">
    <source>
        <dbReference type="ARBA" id="ARBA00005417"/>
    </source>
</evidence>
<gene>
    <name evidence="8" type="ORF">ABT317_23105</name>
</gene>
<dbReference type="InterPro" id="IPR027417">
    <property type="entry name" value="P-loop_NTPase"/>
</dbReference>
<sequence>MIAKGLTRRFGALTAVDHLDLEVRSQEVFGLLGANGAGKTTTIKMLITLLPPSHGTARVAGFDVTAQAAGVRRSIGYVPQMLSTDGSLTAWENLSVFSRLYHIPRRQRRQRIAQALAAMDLESAAHQMVREFSGGMVRRLEIAQAMLHRPTVLFCDEPTAGLDPAARRRVWQQMRGLIAQEGTTLLLTTHDMEEAEVLCDRVAMMRRGLLVALGTPDELTASIGPDAGLEDVFVAYAKDQGEAEGRFRDVARTRRTACRRG</sequence>
<dbReference type="SMART" id="SM00382">
    <property type="entry name" value="AAA"/>
    <property type="match status" value="1"/>
</dbReference>
<comment type="caution">
    <text evidence="8">The sequence shown here is derived from an EMBL/GenBank/DDBJ whole genome shotgun (WGS) entry which is preliminary data.</text>
</comment>
<keyword evidence="6" id="KW-0046">Antibiotic resistance</keyword>
<evidence type="ECO:0000259" key="7">
    <source>
        <dbReference type="PROSITE" id="PS50893"/>
    </source>
</evidence>
<evidence type="ECO:0000313" key="9">
    <source>
        <dbReference type="Proteomes" id="UP001458415"/>
    </source>
</evidence>
<feature type="domain" description="ABC transporter" evidence="7">
    <location>
        <begin position="1"/>
        <end position="232"/>
    </location>
</feature>
<comment type="similarity">
    <text evidence="2">Belongs to the ABC transporter superfamily.</text>
</comment>
<dbReference type="Gene3D" id="3.40.50.300">
    <property type="entry name" value="P-loop containing nucleotide triphosphate hydrolases"/>
    <property type="match status" value="1"/>
</dbReference>
<name>A0ABV1W6G0_9ACTN</name>
<dbReference type="InterPro" id="IPR003593">
    <property type="entry name" value="AAA+_ATPase"/>
</dbReference>
<dbReference type="RefSeq" id="WP_244217053.1">
    <property type="nucleotide sequence ID" value="NZ_MUBM01000063.1"/>
</dbReference>
<keyword evidence="9" id="KW-1185">Reference proteome</keyword>
<dbReference type="PANTHER" id="PTHR42711:SF5">
    <property type="entry name" value="ABC TRANSPORTER ATP-BINDING PROTEIN NATA"/>
    <property type="match status" value="1"/>
</dbReference>
<dbReference type="SUPFAM" id="SSF52540">
    <property type="entry name" value="P-loop containing nucleoside triphosphate hydrolases"/>
    <property type="match status" value="1"/>
</dbReference>
<evidence type="ECO:0000256" key="1">
    <source>
        <dbReference type="ARBA" id="ARBA00004202"/>
    </source>
</evidence>
<dbReference type="Proteomes" id="UP001458415">
    <property type="component" value="Unassembled WGS sequence"/>
</dbReference>
<evidence type="ECO:0000256" key="5">
    <source>
        <dbReference type="ARBA" id="ARBA00022840"/>
    </source>
</evidence>
<accession>A0ABV1W6G0</accession>
<keyword evidence="4" id="KW-0547">Nucleotide-binding</keyword>
<dbReference type="EMBL" id="JBEPCU010000432">
    <property type="protein sequence ID" value="MER6979784.1"/>
    <property type="molecule type" value="Genomic_DNA"/>
</dbReference>
<proteinExistence type="inferred from homology"/>
<evidence type="ECO:0000256" key="6">
    <source>
        <dbReference type="ARBA" id="ARBA00023251"/>
    </source>
</evidence>
<keyword evidence="3" id="KW-0813">Transport</keyword>
<organism evidence="8 9">
    <name type="scientific">Streptomyces carpinensis</name>
    <dbReference type="NCBI Taxonomy" id="66369"/>
    <lineage>
        <taxon>Bacteria</taxon>
        <taxon>Bacillati</taxon>
        <taxon>Actinomycetota</taxon>
        <taxon>Actinomycetes</taxon>
        <taxon>Kitasatosporales</taxon>
        <taxon>Streptomycetaceae</taxon>
        <taxon>Streptomyces</taxon>
    </lineage>
</organism>
<dbReference type="Pfam" id="PF00005">
    <property type="entry name" value="ABC_tran"/>
    <property type="match status" value="1"/>
</dbReference>
<dbReference type="PROSITE" id="PS50893">
    <property type="entry name" value="ABC_TRANSPORTER_2"/>
    <property type="match status" value="1"/>
</dbReference>